<sequence length="275" mass="32062">MPESDYIWPVESIDNVRQAFLDFYESDDKCTYDSVDVAEVMVDDWWIKRFLIHERGNEDEALNKLINCLKWRKETEIRSIEDNHFPEEIYRIGALFNYGRDQNGLPTIYIRVKMVKKLKEISDLIKLYIAYTFYKVDKQSHGQGWGLIIDFNGAGVQNTDLELARTIAFCIKTYFPSSLEYLICVDFPWIFKAFWNVIKSWIPADRKFSLLFLSRSQLKDTIDPDYLPAFLGGNCPKSPTEAPLGCPKFVDYCVTELGLSQKAAEKVFAQYKPYL</sequence>
<dbReference type="PROSITE" id="PS50191">
    <property type="entry name" value="CRAL_TRIO"/>
    <property type="match status" value="1"/>
</dbReference>
<dbReference type="GO" id="GO:0012505">
    <property type="term" value="C:endomembrane system"/>
    <property type="evidence" value="ECO:0007669"/>
    <property type="project" value="TreeGrafter"/>
</dbReference>
<dbReference type="EnsemblMetazoa" id="tetur18g01270.1">
    <property type="protein sequence ID" value="tetur18g01270.1"/>
    <property type="gene ID" value="tetur18g01270"/>
</dbReference>
<dbReference type="EMBL" id="CAEY01000382">
    <property type="status" value="NOT_ANNOTATED_CDS"/>
    <property type="molecule type" value="Genomic_DNA"/>
</dbReference>
<dbReference type="OrthoDB" id="75724at2759"/>
<dbReference type="PANTHER" id="PTHR46384:SF1">
    <property type="entry name" value="MOTILE SPERM DOMAIN-CONTAINING PROTEIN 2"/>
    <property type="match status" value="1"/>
</dbReference>
<dbReference type="InterPro" id="IPR053012">
    <property type="entry name" value="ER-organelle_contact"/>
</dbReference>
<proteinExistence type="predicted"/>
<dbReference type="GO" id="GO:0140284">
    <property type="term" value="C:endoplasmic reticulum-endosome membrane contact site"/>
    <property type="evidence" value="ECO:0007669"/>
    <property type="project" value="TreeGrafter"/>
</dbReference>
<dbReference type="SUPFAM" id="SSF52087">
    <property type="entry name" value="CRAL/TRIO domain"/>
    <property type="match status" value="1"/>
</dbReference>
<dbReference type="InterPro" id="IPR036865">
    <property type="entry name" value="CRAL-TRIO_dom_sf"/>
</dbReference>
<feature type="domain" description="CRAL-TRIO" evidence="1">
    <location>
        <begin position="90"/>
        <end position="239"/>
    </location>
</feature>
<dbReference type="AlphaFoldDB" id="T1KQV2"/>
<dbReference type="InterPro" id="IPR036273">
    <property type="entry name" value="CRAL/TRIO_N_dom_sf"/>
</dbReference>
<name>T1KQV2_TETUR</name>
<dbReference type="CDD" id="cd00170">
    <property type="entry name" value="SEC14"/>
    <property type="match status" value="1"/>
</dbReference>
<reference evidence="3" key="1">
    <citation type="submission" date="2011-08" db="EMBL/GenBank/DDBJ databases">
        <authorList>
            <person name="Rombauts S."/>
        </authorList>
    </citation>
    <scope>NUCLEOTIDE SEQUENCE</scope>
    <source>
        <strain evidence="3">London</strain>
    </source>
</reference>
<dbReference type="InterPro" id="IPR001251">
    <property type="entry name" value="CRAL-TRIO_dom"/>
</dbReference>
<accession>T1KQV2</accession>
<dbReference type="Gene3D" id="3.40.525.10">
    <property type="entry name" value="CRAL-TRIO lipid binding domain"/>
    <property type="match status" value="1"/>
</dbReference>
<gene>
    <name evidence="2" type="primary">107366343</name>
</gene>
<dbReference type="Proteomes" id="UP000015104">
    <property type="component" value="Unassembled WGS sequence"/>
</dbReference>
<dbReference type="Pfam" id="PF00650">
    <property type="entry name" value="CRAL_TRIO"/>
    <property type="match status" value="1"/>
</dbReference>
<keyword evidence="3" id="KW-1185">Reference proteome</keyword>
<reference evidence="2" key="2">
    <citation type="submission" date="2015-06" db="UniProtKB">
        <authorList>
            <consortium name="EnsemblMetazoa"/>
        </authorList>
    </citation>
    <scope>IDENTIFICATION</scope>
</reference>
<evidence type="ECO:0000313" key="2">
    <source>
        <dbReference type="EnsemblMetazoa" id="tetur18g01270.1"/>
    </source>
</evidence>
<evidence type="ECO:0000313" key="3">
    <source>
        <dbReference type="Proteomes" id="UP000015104"/>
    </source>
</evidence>
<dbReference type="KEGG" id="tut:107366343"/>
<dbReference type="OMA" id="ESDDFCR"/>
<dbReference type="eggNOG" id="KOG1470">
    <property type="taxonomic scope" value="Eukaryota"/>
</dbReference>
<protein>
    <recommendedName>
        <fullName evidence="1">CRAL-TRIO domain-containing protein</fullName>
    </recommendedName>
</protein>
<dbReference type="SMART" id="SM00516">
    <property type="entry name" value="SEC14"/>
    <property type="match status" value="1"/>
</dbReference>
<dbReference type="SUPFAM" id="SSF46938">
    <property type="entry name" value="CRAL/TRIO N-terminal domain"/>
    <property type="match status" value="1"/>
</dbReference>
<evidence type="ECO:0000259" key="1">
    <source>
        <dbReference type="PROSITE" id="PS50191"/>
    </source>
</evidence>
<organism evidence="2 3">
    <name type="scientific">Tetranychus urticae</name>
    <name type="common">Two-spotted spider mite</name>
    <dbReference type="NCBI Taxonomy" id="32264"/>
    <lineage>
        <taxon>Eukaryota</taxon>
        <taxon>Metazoa</taxon>
        <taxon>Ecdysozoa</taxon>
        <taxon>Arthropoda</taxon>
        <taxon>Chelicerata</taxon>
        <taxon>Arachnida</taxon>
        <taxon>Acari</taxon>
        <taxon>Acariformes</taxon>
        <taxon>Trombidiformes</taxon>
        <taxon>Prostigmata</taxon>
        <taxon>Eleutherengona</taxon>
        <taxon>Raphignathae</taxon>
        <taxon>Tetranychoidea</taxon>
        <taxon>Tetranychidae</taxon>
        <taxon>Tetranychus</taxon>
    </lineage>
</organism>
<dbReference type="HOGENOM" id="CLU_014001_7_0_1"/>
<dbReference type="PANTHER" id="PTHR46384">
    <property type="entry name" value="MOTILE SPERM DOMAIN-CONTAINING PROTEIN 2"/>
    <property type="match status" value="1"/>
</dbReference>